<dbReference type="GO" id="GO:0008199">
    <property type="term" value="F:ferric iron binding"/>
    <property type="evidence" value="ECO:0007669"/>
    <property type="project" value="InterPro"/>
</dbReference>
<dbReference type="PANTHER" id="PTHR19446">
    <property type="entry name" value="REVERSE TRANSCRIPTASES"/>
    <property type="match status" value="1"/>
</dbReference>
<dbReference type="GO" id="GO:0004322">
    <property type="term" value="F:ferroxidase activity"/>
    <property type="evidence" value="ECO:0007669"/>
    <property type="project" value="UniProtKB-EC"/>
</dbReference>
<dbReference type="PROSITE" id="PS50878">
    <property type="entry name" value="RT_POL"/>
    <property type="match status" value="2"/>
</dbReference>
<dbReference type="Gene3D" id="1.20.1260.10">
    <property type="match status" value="1"/>
</dbReference>
<evidence type="ECO:0000259" key="10">
    <source>
        <dbReference type="PROSITE" id="PS50905"/>
    </source>
</evidence>
<keyword evidence="12" id="KW-1185">Reference proteome</keyword>
<evidence type="ECO:0000256" key="7">
    <source>
        <dbReference type="ARBA" id="ARBA00047990"/>
    </source>
</evidence>
<accession>A0AAE0QGF2</accession>
<comment type="catalytic activity">
    <reaction evidence="7">
        <text>4 Fe(2+) + O2 + 4 H(+) = 4 Fe(3+) + 2 H2O</text>
        <dbReference type="Rhea" id="RHEA:11148"/>
        <dbReference type="ChEBI" id="CHEBI:15377"/>
        <dbReference type="ChEBI" id="CHEBI:15378"/>
        <dbReference type="ChEBI" id="CHEBI:15379"/>
        <dbReference type="ChEBI" id="CHEBI:29033"/>
        <dbReference type="ChEBI" id="CHEBI:29034"/>
        <dbReference type="EC" id="1.16.3.1"/>
    </reaction>
</comment>
<evidence type="ECO:0000313" key="12">
    <source>
        <dbReference type="Proteomes" id="UP001274896"/>
    </source>
</evidence>
<dbReference type="SUPFAM" id="SSF53720">
    <property type="entry name" value="ALDH-like"/>
    <property type="match status" value="2"/>
</dbReference>
<dbReference type="InterPro" id="IPR009078">
    <property type="entry name" value="Ferritin-like_SF"/>
</dbReference>
<dbReference type="InterPro" id="IPR043128">
    <property type="entry name" value="Rev_trsase/Diguanyl_cyclase"/>
</dbReference>
<dbReference type="InterPro" id="IPR016163">
    <property type="entry name" value="Ald_DH_C"/>
</dbReference>
<dbReference type="Gene3D" id="3.40.309.10">
    <property type="entry name" value="Aldehyde Dehydrogenase, Chain A, domain 2"/>
    <property type="match status" value="1"/>
</dbReference>
<evidence type="ECO:0000259" key="9">
    <source>
        <dbReference type="PROSITE" id="PS50878"/>
    </source>
</evidence>
<reference evidence="11" key="1">
    <citation type="submission" date="2023-06" db="EMBL/GenBank/DDBJ databases">
        <title>Male Hemibagrus guttatus genome.</title>
        <authorList>
            <person name="Bian C."/>
        </authorList>
    </citation>
    <scope>NUCLEOTIDE SEQUENCE</scope>
    <source>
        <strain evidence="11">Male_cb2023</strain>
        <tissue evidence="11">Muscle</tissue>
    </source>
</reference>
<evidence type="ECO:0000256" key="1">
    <source>
        <dbReference type="ARBA" id="ARBA00007513"/>
    </source>
</evidence>
<dbReference type="InterPro" id="IPR043502">
    <property type="entry name" value="DNA/RNA_pol_sf"/>
</dbReference>
<dbReference type="InterPro" id="IPR009040">
    <property type="entry name" value="Ferritin-like_diiron"/>
</dbReference>
<feature type="domain" description="Reverse transcriptase" evidence="9">
    <location>
        <begin position="1"/>
        <end position="173"/>
    </location>
</feature>
<name>A0AAE0QGF2_9TELE</name>
<dbReference type="Gene3D" id="3.40.605.10">
    <property type="entry name" value="Aldehyde Dehydrogenase, Chain A, domain 1"/>
    <property type="match status" value="3"/>
</dbReference>
<gene>
    <name evidence="11" type="ORF">QTP70_013042</name>
</gene>
<comment type="similarity">
    <text evidence="1">Belongs to the ferritin family.</text>
</comment>
<dbReference type="FunFam" id="1.20.1260.10:FF:000002">
    <property type="entry name" value="Ferritin, mitochondrial"/>
    <property type="match status" value="1"/>
</dbReference>
<dbReference type="GO" id="GO:0016620">
    <property type="term" value="F:oxidoreductase activity, acting on the aldehyde or oxo group of donors, NAD or NADP as acceptor"/>
    <property type="evidence" value="ECO:0007669"/>
    <property type="project" value="InterPro"/>
</dbReference>
<comment type="similarity">
    <text evidence="2">Belongs to the beta type-B retroviral polymerase family. HERV class-II K(HML-2) pol subfamily.</text>
</comment>
<dbReference type="Pfam" id="PF00171">
    <property type="entry name" value="Aldedh"/>
    <property type="match status" value="2"/>
</dbReference>
<protein>
    <recommendedName>
        <fullName evidence="13">Ferritin</fullName>
    </recommendedName>
</protein>
<dbReference type="InterPro" id="IPR012347">
    <property type="entry name" value="Ferritin-like"/>
</dbReference>
<evidence type="ECO:0000256" key="8">
    <source>
        <dbReference type="SAM" id="Coils"/>
    </source>
</evidence>
<dbReference type="EMBL" id="JAUCMX010000016">
    <property type="protein sequence ID" value="KAK3520090.1"/>
    <property type="molecule type" value="Genomic_DNA"/>
</dbReference>
<dbReference type="SUPFAM" id="SSF56672">
    <property type="entry name" value="DNA/RNA polymerases"/>
    <property type="match status" value="2"/>
</dbReference>
<evidence type="ECO:0000256" key="3">
    <source>
        <dbReference type="ARBA" id="ARBA00022434"/>
    </source>
</evidence>
<feature type="domain" description="Reverse transcriptase" evidence="9">
    <location>
        <begin position="1267"/>
        <end position="1509"/>
    </location>
</feature>
<dbReference type="InterPro" id="IPR005135">
    <property type="entry name" value="Endo/exonuclease/phosphatase"/>
</dbReference>
<dbReference type="InterPro" id="IPR036691">
    <property type="entry name" value="Endo/exonu/phosph_ase_sf"/>
</dbReference>
<dbReference type="SUPFAM" id="SSF47240">
    <property type="entry name" value="Ferritin-like"/>
    <property type="match status" value="1"/>
</dbReference>
<organism evidence="11 12">
    <name type="scientific">Hemibagrus guttatus</name>
    <dbReference type="NCBI Taxonomy" id="175788"/>
    <lineage>
        <taxon>Eukaryota</taxon>
        <taxon>Metazoa</taxon>
        <taxon>Chordata</taxon>
        <taxon>Craniata</taxon>
        <taxon>Vertebrata</taxon>
        <taxon>Euteleostomi</taxon>
        <taxon>Actinopterygii</taxon>
        <taxon>Neopterygii</taxon>
        <taxon>Teleostei</taxon>
        <taxon>Ostariophysi</taxon>
        <taxon>Siluriformes</taxon>
        <taxon>Bagridae</taxon>
        <taxon>Hemibagrus</taxon>
    </lineage>
</organism>
<dbReference type="GO" id="GO:0006879">
    <property type="term" value="P:intracellular iron ion homeostasis"/>
    <property type="evidence" value="ECO:0007669"/>
    <property type="project" value="UniProtKB-KW"/>
</dbReference>
<dbReference type="Gene3D" id="3.30.70.270">
    <property type="match status" value="2"/>
</dbReference>
<keyword evidence="3" id="KW-0409">Iron storage</keyword>
<dbReference type="InterPro" id="IPR015590">
    <property type="entry name" value="Aldehyde_DH_dom"/>
</dbReference>
<keyword evidence="4" id="KW-0479">Metal-binding</keyword>
<dbReference type="InterPro" id="IPR008331">
    <property type="entry name" value="Ferritin_DPS_dom"/>
</dbReference>
<dbReference type="Pfam" id="PF00210">
    <property type="entry name" value="Ferritin"/>
    <property type="match status" value="1"/>
</dbReference>
<dbReference type="InterPro" id="IPR016161">
    <property type="entry name" value="Ald_DH/histidinol_DH"/>
</dbReference>
<dbReference type="InterPro" id="IPR000477">
    <property type="entry name" value="RT_dom"/>
</dbReference>
<dbReference type="CDD" id="cd09076">
    <property type="entry name" value="L1-EN"/>
    <property type="match status" value="1"/>
</dbReference>
<dbReference type="CDD" id="cd01650">
    <property type="entry name" value="RT_nLTR_like"/>
    <property type="match status" value="1"/>
</dbReference>
<dbReference type="CDD" id="cd01056">
    <property type="entry name" value="Euk_Ferritin"/>
    <property type="match status" value="1"/>
</dbReference>
<dbReference type="Pfam" id="PF00078">
    <property type="entry name" value="RVT_1"/>
    <property type="match status" value="2"/>
</dbReference>
<dbReference type="Proteomes" id="UP001274896">
    <property type="component" value="Unassembled WGS sequence"/>
</dbReference>
<evidence type="ECO:0008006" key="13">
    <source>
        <dbReference type="Google" id="ProtNLM"/>
    </source>
</evidence>
<keyword evidence="8" id="KW-0175">Coiled coil</keyword>
<dbReference type="PROSITE" id="PS50905">
    <property type="entry name" value="FERRITIN_LIKE"/>
    <property type="match status" value="1"/>
</dbReference>
<evidence type="ECO:0000313" key="11">
    <source>
        <dbReference type="EMBL" id="KAK3520090.1"/>
    </source>
</evidence>
<feature type="coiled-coil region" evidence="8">
    <location>
        <begin position="1108"/>
        <end position="1135"/>
    </location>
</feature>
<keyword evidence="6" id="KW-0408">Iron</keyword>
<dbReference type="InterPro" id="IPR016162">
    <property type="entry name" value="Ald_DH_N"/>
</dbReference>
<dbReference type="SUPFAM" id="SSF56219">
    <property type="entry name" value="DNase I-like"/>
    <property type="match status" value="1"/>
</dbReference>
<proteinExistence type="inferred from homology"/>
<evidence type="ECO:0000256" key="6">
    <source>
        <dbReference type="ARBA" id="ARBA00023004"/>
    </source>
</evidence>
<evidence type="ECO:0000256" key="2">
    <source>
        <dbReference type="ARBA" id="ARBA00010879"/>
    </source>
</evidence>
<evidence type="ECO:0000256" key="5">
    <source>
        <dbReference type="ARBA" id="ARBA00023002"/>
    </source>
</evidence>
<evidence type="ECO:0000256" key="4">
    <source>
        <dbReference type="ARBA" id="ARBA00022723"/>
    </source>
</evidence>
<dbReference type="Pfam" id="PF03372">
    <property type="entry name" value="Exo_endo_phos"/>
    <property type="match status" value="1"/>
</dbReference>
<sequence length="1747" mass="198102">MAVVVNPGLDRSDLEKAYDRVPREELWYCMRKSGVAEKYVRVVQDMYERSRTVVRCAVGQTEEFNVEVGLHQGSALSPFLFAIVMDRLSEEVRQESPWTMMFADDIVICSESREQVEENLERWRFALERRGMKVSRSKTEYMCVNEREGSGTVRLQGEEVKKVQEFKYLGSTVQSNGECGKESWLELHSGSLGLFIDGTFVHPENRQTLPVSDSKGEDLCRIVCADDEDILSCTSSAAAGFHVWKELSDNHRAKVLLRLLAPPQRSSDWHSITLAGLSSVTHSCPNGAHEVLPALAVGNAVIVVPGVRMAPPTLLLAQLLKEAGLPAGVLNVVTGNGSVRVKVAQNSRINHVTYIGSKQDGELLVKQMAGRGIPVSLSLSVCSVCPFIVFETADVDSAVDGLMNAALKNYSEWRWLVCVQESVYDAVVEKLKFRMVGLKCIRVSDEFERGRVDAAVREAEQQGATGLYQFLSASVALPRSEPVSLDYTSFGIAASRFLVPESSDPSSVSRSCSHLVGGKVCKADSGSSRAVLAPGGAVLAHCPDGGRKDVRNAVEAALKVQPGWMKKSPATRALALYSLADSLEKKKQDMAASIHNQTGLSMEEAAQEVEFCISWLSNWAALCDKQNGHAPLLPHTGSALSSPEAVGVVGVVLPDTKPLLSMVSVLGATVSMGNAIIIVPSERFPLPALDFIPIVQASDVPAGVVSVISGGRDQLTRALANHNEIQAIWYWGSAEGAGGNWATVGGRSRGGRRVHRQREKRKGKSVGLRIGTLNVGTMTGKGRELADMMERRKVDILCVQETRWKGSKAGSIGAGFKLFYYGVDSKRNGVGVVLKEEFVRNVLQVKRVSDRVMSLKLEIEGVMLNVVSGYAPQVGCELEEKERFWSELDEVMESIPTGERVVIGADFNGHVGEGNTGDEEVMGKFGVKERNLEGQMVVDFAKRMDMGVVNTYFQKREEHRVTYKSGGRRTQVEYILCRRDNLKEISDCKVVVGESVARQHRMVVCRMTLMVCKKKRSKIEIEKKTKWWKLKKEECCEEFRQKLRQALGGQVVLPDDWETTAEVIRETGRKVLGVSSGRRKEDKETWWWNEEVQDSVQGKRLAKRKWDMDRTEENRQEYKELQRRVKREVSKAKQNAYDELYTRLDTREGEKDLYRLARQRDRDGKDVQQVRVIKDRDGRVLTSEESVQRRWKEYFEELMNEENEREKRVEGVNSVEQKVDKIRKDEVRKALKRMKSGKAVGPDDIPVEVWKCLGEAAVEFLASLFNRVLESERMPEEWRRSVLVPIFKNKGDVQRCSNYRGIKLMSHTMKVWERVVEARLRKVVEICEQQYGFMPRKSTTDAIFALRILMEKYRDGQRELHCVFVHLEKAYDRVPREELWYCMRKSGVAEKYVRVVQDMYERSRTVVRCAVGQTEEFNVEVGLHQGSALSPFLFAIVMDQLSEEVRQESPWTMMLADDIVICSESREQVEENLERWRFALERRGMKVSGSKTEYMCVNEREGSGTGRQFLQHCSPLKRLWLHCEEEVDKDGWKFWSKPSFSMQEEMWRECVVWKNFMDWEENHKTINPAEMETSQIRQNYHRDCEAAINKMINMELYASYTYTSMAFYFSRDDVALEGFAHFFTENSHEERAHAEKLMSFQNKRGGRIFLQDVKKPERDEWGNGLEAMQCALQLEKTVNQALLDLHKLASDKGDPHLCDLLESHYLNEQVEAIKKLGDHITNLTKMDAANNRMAEYLFDKHTLEGKS</sequence>
<dbReference type="Gene3D" id="3.60.10.10">
    <property type="entry name" value="Endonuclease/exonuclease/phosphatase"/>
    <property type="match status" value="1"/>
</dbReference>
<keyword evidence="5" id="KW-0560">Oxidoreductase</keyword>
<feature type="domain" description="Ferritin-like diiron" evidence="10">
    <location>
        <begin position="1578"/>
        <end position="1727"/>
    </location>
</feature>
<comment type="caution">
    <text evidence="11">The sequence shown here is derived from an EMBL/GenBank/DDBJ whole genome shotgun (WGS) entry which is preliminary data.</text>
</comment>